<dbReference type="Proteomes" id="UP001162060">
    <property type="component" value="Unassembled WGS sequence"/>
</dbReference>
<proteinExistence type="predicted"/>
<comment type="caution">
    <text evidence="1">The sequence shown here is derived from an EMBL/GenBank/DDBJ whole genome shotgun (WGS) entry which is preliminary data.</text>
</comment>
<accession>A0AAV1UGA8</accession>
<sequence>MPGGRRRLGLKSRISFAPSWSYAVYKPFSCRGRCRDRNRDVNQVSLVSTAALAGGNVRLDVIPCCLRRNRHDCVAFVTTMNCCMQKCRVRDYNKQARRMLDAHGRNKPFADQLKQKKHLCKSHRVLVYKCQMNDVTFHFESLFYKLFRSHVHGKRTAKLTCKDMTE</sequence>
<dbReference type="EMBL" id="CAKLBY020000194">
    <property type="protein sequence ID" value="CAK7933410.1"/>
    <property type="molecule type" value="Genomic_DNA"/>
</dbReference>
<reference evidence="1" key="1">
    <citation type="submission" date="2024-01" db="EMBL/GenBank/DDBJ databases">
        <authorList>
            <person name="Webb A."/>
        </authorList>
    </citation>
    <scope>NUCLEOTIDE SEQUENCE</scope>
    <source>
        <strain evidence="1">Pm1</strain>
    </source>
</reference>
<evidence type="ECO:0000313" key="1">
    <source>
        <dbReference type="EMBL" id="CAK7933410.1"/>
    </source>
</evidence>
<dbReference type="AlphaFoldDB" id="A0AAV1UGA8"/>
<evidence type="ECO:0000313" key="2">
    <source>
        <dbReference type="Proteomes" id="UP001162060"/>
    </source>
</evidence>
<gene>
    <name evidence="1" type="ORF">PM001_LOCUS18560</name>
</gene>
<protein>
    <submittedName>
        <fullName evidence="1">Uncharacterized protein</fullName>
    </submittedName>
</protein>
<organism evidence="1 2">
    <name type="scientific">Peronospora matthiolae</name>
    <dbReference type="NCBI Taxonomy" id="2874970"/>
    <lineage>
        <taxon>Eukaryota</taxon>
        <taxon>Sar</taxon>
        <taxon>Stramenopiles</taxon>
        <taxon>Oomycota</taxon>
        <taxon>Peronosporomycetes</taxon>
        <taxon>Peronosporales</taxon>
        <taxon>Peronosporaceae</taxon>
        <taxon>Peronospora</taxon>
    </lineage>
</organism>
<name>A0AAV1UGA8_9STRA</name>